<name>A0ABU4XD67_9HYPH</name>
<organism evidence="8 9">
    <name type="scientific">Mesorhizobium dulcispinae</name>
    <dbReference type="NCBI Taxonomy" id="3072316"/>
    <lineage>
        <taxon>Bacteria</taxon>
        <taxon>Pseudomonadati</taxon>
        <taxon>Pseudomonadota</taxon>
        <taxon>Alphaproteobacteria</taxon>
        <taxon>Hyphomicrobiales</taxon>
        <taxon>Phyllobacteriaceae</taxon>
        <taxon>Mesorhizobium</taxon>
    </lineage>
</organism>
<evidence type="ECO:0000256" key="3">
    <source>
        <dbReference type="ARBA" id="ARBA00012027"/>
    </source>
</evidence>
<keyword evidence="4" id="KW-0378">Hydrolase</keyword>
<evidence type="ECO:0000256" key="2">
    <source>
        <dbReference type="ARBA" id="ARBA00008664"/>
    </source>
</evidence>
<dbReference type="Proteomes" id="UP001271780">
    <property type="component" value="Unassembled WGS sequence"/>
</dbReference>
<dbReference type="InterPro" id="IPR025202">
    <property type="entry name" value="PLD-like_dom"/>
</dbReference>
<dbReference type="Gene3D" id="3.30.870.10">
    <property type="entry name" value="Endonuclease Chain A"/>
    <property type="match status" value="2"/>
</dbReference>
<dbReference type="PANTHER" id="PTHR43856">
    <property type="entry name" value="CARDIOLIPIN HYDROLASE"/>
    <property type="match status" value="1"/>
</dbReference>
<dbReference type="Pfam" id="PF13091">
    <property type="entry name" value="PLDc_2"/>
    <property type="match status" value="1"/>
</dbReference>
<evidence type="ECO:0000256" key="1">
    <source>
        <dbReference type="ARBA" id="ARBA00000798"/>
    </source>
</evidence>
<evidence type="ECO:0000256" key="5">
    <source>
        <dbReference type="ARBA" id="ARBA00022963"/>
    </source>
</evidence>
<feature type="domain" description="Phospholipase D-like" evidence="7">
    <location>
        <begin position="239"/>
        <end position="344"/>
    </location>
</feature>
<accession>A0ABU4XD67</accession>
<gene>
    <name evidence="8" type="ORF">RFM27_07790</name>
</gene>
<evidence type="ECO:0000259" key="7">
    <source>
        <dbReference type="Pfam" id="PF13091"/>
    </source>
</evidence>
<keyword evidence="9" id="KW-1185">Reference proteome</keyword>
<evidence type="ECO:0000256" key="6">
    <source>
        <dbReference type="ARBA" id="ARBA00023098"/>
    </source>
</evidence>
<keyword evidence="6" id="KW-0443">Lipid metabolism</keyword>
<dbReference type="SUPFAM" id="SSF56024">
    <property type="entry name" value="Phospholipase D/nuclease"/>
    <property type="match status" value="1"/>
</dbReference>
<sequence>MTSVRESKDAMTVVAYRGDAKTLLAFDLTTEASRKRLAGFTIAVKPPGKEPYYLWNRLQFRKPEDHAQDPDEPARSTINAPLHKFRWVHVPGLEHQGLKPAMGDYVYTVTPRYFDDQQHLLPIDPGLSVDVTIAVEPFSKGSLKLAFTRGFTQSQAFVEHFGLKTKFKPANAPLQFDTSAIAGTNPAGETFTYAQQYEWSGFTARDRVFDILRAVDADATLTMDLFAYDLSEPDVLTLLLAIGPRARVILDDAGLHHSAKKPPEDRFAELFEAAAGAQRIKRGNFDRYAHDKVIVVYQNDEPVRVLTGSTNLSVTGIYVNSNHVLVYEDAEVAKLYADLFQTVWDQDVAAKPFRISKFATGAHSVGSAAVPTTSFTFAPHIEADARSGLVEVVARANKEADEADKLGSVLFAVMELQGAADNPVYTALSALHDSQTVFSYGISDNPAGIALYPVGKKGGVLVTGKPQKTRLPPPFNQVPNIGFGHQVHHKFVVCGFNGPDPTVFCGSSNLSLLGEQENGDNLLTIRDADVAACFAIEALALVDHFNFLDSTATEAAKNTDQTKDTVLATPPANKSLAAIDAGWFLGTTDVWAAKYFAAGDLHEQDRRLFVR</sequence>
<dbReference type="EC" id="3.1.4.4" evidence="3"/>
<protein>
    <recommendedName>
        <fullName evidence="3">phospholipase D</fullName>
        <ecNumber evidence="3">3.1.4.4</ecNumber>
    </recommendedName>
</protein>
<comment type="catalytic activity">
    <reaction evidence="1">
        <text>a 1,2-diacyl-sn-glycero-3-phosphocholine + H2O = a 1,2-diacyl-sn-glycero-3-phosphate + choline + H(+)</text>
        <dbReference type="Rhea" id="RHEA:14445"/>
        <dbReference type="ChEBI" id="CHEBI:15354"/>
        <dbReference type="ChEBI" id="CHEBI:15377"/>
        <dbReference type="ChEBI" id="CHEBI:15378"/>
        <dbReference type="ChEBI" id="CHEBI:57643"/>
        <dbReference type="ChEBI" id="CHEBI:58608"/>
        <dbReference type="EC" id="3.1.4.4"/>
    </reaction>
</comment>
<comment type="similarity">
    <text evidence="2">Belongs to the phospholipase D family.</text>
</comment>
<evidence type="ECO:0000313" key="8">
    <source>
        <dbReference type="EMBL" id="MDX8471968.1"/>
    </source>
</evidence>
<dbReference type="InterPro" id="IPR051406">
    <property type="entry name" value="PLD_domain"/>
</dbReference>
<proteinExistence type="inferred from homology"/>
<evidence type="ECO:0000313" key="9">
    <source>
        <dbReference type="Proteomes" id="UP001271780"/>
    </source>
</evidence>
<comment type="caution">
    <text evidence="8">The sequence shown here is derived from an EMBL/GenBank/DDBJ whole genome shotgun (WGS) entry which is preliminary data.</text>
</comment>
<reference evidence="8 9" key="1">
    <citation type="submission" date="2023-08" db="EMBL/GenBank/DDBJ databases">
        <title>Implementing the SeqCode for naming new Mesorhizobium species isolated from Vachellia karroo root nodules.</title>
        <authorList>
            <person name="Van Lill M."/>
        </authorList>
    </citation>
    <scope>NUCLEOTIDE SEQUENCE [LARGE SCALE GENOMIC DNA]</scope>
    <source>
        <strain evidence="8 9">VK23A</strain>
    </source>
</reference>
<keyword evidence="5" id="KW-0442">Lipid degradation</keyword>
<dbReference type="EMBL" id="JAVIIZ010000003">
    <property type="protein sequence ID" value="MDX8471968.1"/>
    <property type="molecule type" value="Genomic_DNA"/>
</dbReference>
<dbReference type="PANTHER" id="PTHR43856:SF1">
    <property type="entry name" value="MITOCHONDRIAL CARDIOLIPIN HYDROLASE"/>
    <property type="match status" value="1"/>
</dbReference>
<evidence type="ECO:0000256" key="4">
    <source>
        <dbReference type="ARBA" id="ARBA00022801"/>
    </source>
</evidence>
<dbReference type="RefSeq" id="WP_320316263.1">
    <property type="nucleotide sequence ID" value="NZ_JAVIIX010000004.1"/>
</dbReference>